<dbReference type="Pfam" id="PF01476">
    <property type="entry name" value="LysM"/>
    <property type="match status" value="1"/>
</dbReference>
<name>A0A7Y0K7V0_9BACI</name>
<gene>
    <name evidence="2" type="ORF">HHU08_10565</name>
</gene>
<dbReference type="Gene3D" id="3.10.350.10">
    <property type="entry name" value="LysM domain"/>
    <property type="match status" value="1"/>
</dbReference>
<proteinExistence type="predicted"/>
<dbReference type="EMBL" id="JABBPK010000001">
    <property type="protein sequence ID" value="NMO77442.1"/>
    <property type="molecule type" value="Genomic_DNA"/>
</dbReference>
<sequence length="53" mass="6098">MKVHTKKYHTVVSGDNVTKIAKKYSTTVTAIKKLNPSIKNIDKIYPKQKIRIK</sequence>
<evidence type="ECO:0000259" key="1">
    <source>
        <dbReference type="PROSITE" id="PS51782"/>
    </source>
</evidence>
<reference evidence="2 3" key="1">
    <citation type="submission" date="2020-04" db="EMBL/GenBank/DDBJ databases">
        <title>Bacillus sp. UniB3 isolated from commercial digestive syrup.</title>
        <authorList>
            <person name="Thorat V."/>
            <person name="Kirdat K."/>
            <person name="Tiwarekar B."/>
            <person name="Yadav A."/>
        </authorList>
    </citation>
    <scope>NUCLEOTIDE SEQUENCE [LARGE SCALE GENOMIC DNA]</scope>
    <source>
        <strain evidence="2 3">UniB3</strain>
    </source>
</reference>
<keyword evidence="3" id="KW-1185">Reference proteome</keyword>
<feature type="domain" description="LysM" evidence="1">
    <location>
        <begin position="7"/>
        <end position="52"/>
    </location>
</feature>
<dbReference type="SMART" id="SM00257">
    <property type="entry name" value="LysM"/>
    <property type="match status" value="1"/>
</dbReference>
<dbReference type="CDD" id="cd00118">
    <property type="entry name" value="LysM"/>
    <property type="match status" value="1"/>
</dbReference>
<comment type="caution">
    <text evidence="2">The sequence shown here is derived from an EMBL/GenBank/DDBJ whole genome shotgun (WGS) entry which is preliminary data.</text>
</comment>
<dbReference type="SUPFAM" id="SSF54106">
    <property type="entry name" value="LysM domain"/>
    <property type="match status" value="1"/>
</dbReference>
<dbReference type="AlphaFoldDB" id="A0A7Y0K7V0"/>
<evidence type="ECO:0000313" key="3">
    <source>
        <dbReference type="Proteomes" id="UP000588491"/>
    </source>
</evidence>
<evidence type="ECO:0000313" key="2">
    <source>
        <dbReference type="EMBL" id="NMO77442.1"/>
    </source>
</evidence>
<dbReference type="PROSITE" id="PS51782">
    <property type="entry name" value="LYSM"/>
    <property type="match status" value="1"/>
</dbReference>
<organism evidence="2 3">
    <name type="scientific">Niallia alba</name>
    <dbReference type="NCBI Taxonomy" id="2729105"/>
    <lineage>
        <taxon>Bacteria</taxon>
        <taxon>Bacillati</taxon>
        <taxon>Bacillota</taxon>
        <taxon>Bacilli</taxon>
        <taxon>Bacillales</taxon>
        <taxon>Bacillaceae</taxon>
        <taxon>Niallia</taxon>
    </lineage>
</organism>
<dbReference type="Proteomes" id="UP000588491">
    <property type="component" value="Unassembled WGS sequence"/>
</dbReference>
<dbReference type="InterPro" id="IPR018392">
    <property type="entry name" value="LysM"/>
</dbReference>
<accession>A0A7Y0K7V0</accession>
<protein>
    <submittedName>
        <fullName evidence="2">LysM peptidoglycan-binding domain-containing protein</fullName>
    </submittedName>
</protein>
<dbReference type="InterPro" id="IPR036779">
    <property type="entry name" value="LysM_dom_sf"/>
</dbReference>